<keyword evidence="2" id="KW-1185">Reference proteome</keyword>
<dbReference type="Proteomes" id="UP001155079">
    <property type="component" value="Unassembled WGS sequence"/>
</dbReference>
<protein>
    <recommendedName>
        <fullName evidence="3">Autotransporter domain-containing protein</fullName>
    </recommendedName>
</protein>
<name>A0ABT0V7T8_9HYPH</name>
<evidence type="ECO:0000313" key="1">
    <source>
        <dbReference type="EMBL" id="MCM2401939.1"/>
    </source>
</evidence>
<sequence>MLNFVSADMPASRSASADAWLRGNMRPAVRDVGTAFGISRKQFAGSTGQYEMGGATVVSRHFAPAGTDASSQPSSARNLTDRIAVTYNLSAAVSSRTGAADNREEF</sequence>
<accession>A0ABT0V7T8</accession>
<evidence type="ECO:0008006" key="3">
    <source>
        <dbReference type="Google" id="ProtNLM"/>
    </source>
</evidence>
<dbReference type="EMBL" id="JAMQAY010000004">
    <property type="protein sequence ID" value="MCM2401939.1"/>
    <property type="molecule type" value="Genomic_DNA"/>
</dbReference>
<dbReference type="RefSeq" id="WP_250945261.1">
    <property type="nucleotide sequence ID" value="NZ_JAMQAY010000004.1"/>
</dbReference>
<organism evidence="1 2">
    <name type="scientific">Ciceribacter sichuanensis</name>
    <dbReference type="NCBI Taxonomy" id="2949647"/>
    <lineage>
        <taxon>Bacteria</taxon>
        <taxon>Pseudomonadati</taxon>
        <taxon>Pseudomonadota</taxon>
        <taxon>Alphaproteobacteria</taxon>
        <taxon>Hyphomicrobiales</taxon>
        <taxon>Rhizobiaceae</taxon>
        <taxon>Ciceribacter</taxon>
    </lineage>
</organism>
<comment type="caution">
    <text evidence="1">The sequence shown here is derived from an EMBL/GenBank/DDBJ whole genome shotgun (WGS) entry which is preliminary data.</text>
</comment>
<evidence type="ECO:0000313" key="2">
    <source>
        <dbReference type="Proteomes" id="UP001155079"/>
    </source>
</evidence>
<gene>
    <name evidence="1" type="ORF">NBH20_12290</name>
</gene>
<proteinExistence type="predicted"/>
<reference evidence="1 2" key="1">
    <citation type="submission" date="2022-06" db="EMBL/GenBank/DDBJ databases">
        <authorList>
            <person name="Sun Q."/>
        </authorList>
    </citation>
    <scope>NUCLEOTIDE SEQUENCE [LARGE SCALE GENOMIC DNA]</scope>
    <source>
        <strain evidence="1 2">S153</strain>
    </source>
</reference>